<evidence type="ECO:0000313" key="13">
    <source>
        <dbReference type="EMBL" id="PIP31668.1"/>
    </source>
</evidence>
<dbReference type="EMBL" id="PCSB01000049">
    <property type="protein sequence ID" value="PIP31668.1"/>
    <property type="molecule type" value="Genomic_DNA"/>
</dbReference>
<evidence type="ECO:0000256" key="10">
    <source>
        <dbReference type="ARBA" id="ARBA00023012"/>
    </source>
</evidence>
<dbReference type="GO" id="GO:0005524">
    <property type="term" value="F:ATP binding"/>
    <property type="evidence" value="ECO:0007669"/>
    <property type="project" value="UniProtKB-KW"/>
</dbReference>
<evidence type="ECO:0000256" key="3">
    <source>
        <dbReference type="ARBA" id="ARBA00012438"/>
    </source>
</evidence>
<dbReference type="InterPro" id="IPR005467">
    <property type="entry name" value="His_kinase_dom"/>
</dbReference>
<keyword evidence="5" id="KW-0597">Phosphoprotein</keyword>
<dbReference type="FunFam" id="3.30.565.10:FF:000023">
    <property type="entry name" value="PAS domain-containing sensor histidine kinase"/>
    <property type="match status" value="1"/>
</dbReference>
<dbReference type="Pfam" id="PF02518">
    <property type="entry name" value="HATPase_c"/>
    <property type="match status" value="1"/>
</dbReference>
<accession>A0A2G9ZH50</accession>
<gene>
    <name evidence="13" type="ORF">COX24_02310</name>
</gene>
<evidence type="ECO:0000256" key="9">
    <source>
        <dbReference type="ARBA" id="ARBA00022840"/>
    </source>
</evidence>
<dbReference type="GO" id="GO:0005886">
    <property type="term" value="C:plasma membrane"/>
    <property type="evidence" value="ECO:0007669"/>
    <property type="project" value="UniProtKB-SubCell"/>
</dbReference>
<reference evidence="13 14" key="1">
    <citation type="submission" date="2017-09" db="EMBL/GenBank/DDBJ databases">
        <title>Depth-based differentiation of microbial function through sediment-hosted aquifers and enrichment of novel symbionts in the deep terrestrial subsurface.</title>
        <authorList>
            <person name="Probst A.J."/>
            <person name="Ladd B."/>
            <person name="Jarett J.K."/>
            <person name="Geller-Mcgrath D.E."/>
            <person name="Sieber C.M."/>
            <person name="Emerson J.B."/>
            <person name="Anantharaman K."/>
            <person name="Thomas B.C."/>
            <person name="Malmstrom R."/>
            <person name="Stieglmeier M."/>
            <person name="Klingl A."/>
            <person name="Woyke T."/>
            <person name="Ryan C.M."/>
            <person name="Banfield J.F."/>
        </authorList>
    </citation>
    <scope>NUCLEOTIDE SEQUENCE [LARGE SCALE GENOMIC DNA]</scope>
    <source>
        <strain evidence="13">CG23_combo_of_CG06-09_8_20_14_all_37_87_8</strain>
    </source>
</reference>
<dbReference type="Pfam" id="PF00512">
    <property type="entry name" value="HisKA"/>
    <property type="match status" value="1"/>
</dbReference>
<proteinExistence type="predicted"/>
<dbReference type="SMART" id="SM00387">
    <property type="entry name" value="HATPase_c"/>
    <property type="match status" value="1"/>
</dbReference>
<evidence type="ECO:0000313" key="14">
    <source>
        <dbReference type="Proteomes" id="UP000230447"/>
    </source>
</evidence>
<dbReference type="Gene3D" id="1.10.287.130">
    <property type="match status" value="1"/>
</dbReference>
<evidence type="ECO:0000259" key="12">
    <source>
        <dbReference type="PROSITE" id="PS50109"/>
    </source>
</evidence>
<evidence type="ECO:0000256" key="5">
    <source>
        <dbReference type="ARBA" id="ARBA00022553"/>
    </source>
</evidence>
<evidence type="ECO:0000256" key="11">
    <source>
        <dbReference type="ARBA" id="ARBA00023136"/>
    </source>
</evidence>
<evidence type="ECO:0000256" key="1">
    <source>
        <dbReference type="ARBA" id="ARBA00000085"/>
    </source>
</evidence>
<dbReference type="InterPro" id="IPR003661">
    <property type="entry name" value="HisK_dim/P_dom"/>
</dbReference>
<dbReference type="Proteomes" id="UP000230447">
    <property type="component" value="Unassembled WGS sequence"/>
</dbReference>
<sequence>MSANFLKTIFQAKKRANLEKAFPEINLKQKKPVIAESIALLERQREKFIEGLKTEFVSIAAHQLRTPLSAIKWIIRMLLDEDLGPLNKDQKDYLTKAYINNERMVELINDLLNVSKIEEGRFLNKPTKESLSKIIEEALSLWVGSAKRKGLILTFQKSKGRSPAVLVDKEKIILVLHNLIENSIKYSNYGEIIIKIDFEKENHRFIVSVKDGGEGIPKEEQEKVFTRFFRASNASKIDTEGTGLGLYIAKHIIQSHGGKIWFESEEGKGTTFYFTLSA</sequence>
<feature type="domain" description="Histidine kinase" evidence="12">
    <location>
        <begin position="59"/>
        <end position="278"/>
    </location>
</feature>
<dbReference type="InterPro" id="IPR036890">
    <property type="entry name" value="HATPase_C_sf"/>
</dbReference>
<dbReference type="SUPFAM" id="SSF55874">
    <property type="entry name" value="ATPase domain of HSP90 chaperone/DNA topoisomerase II/histidine kinase"/>
    <property type="match status" value="1"/>
</dbReference>
<comment type="caution">
    <text evidence="13">The sequence shown here is derived from an EMBL/GenBank/DDBJ whole genome shotgun (WGS) entry which is preliminary data.</text>
</comment>
<evidence type="ECO:0000256" key="4">
    <source>
        <dbReference type="ARBA" id="ARBA00022475"/>
    </source>
</evidence>
<evidence type="ECO:0000256" key="2">
    <source>
        <dbReference type="ARBA" id="ARBA00004236"/>
    </source>
</evidence>
<dbReference type="AlphaFoldDB" id="A0A2G9ZH50"/>
<organism evidence="13 14">
    <name type="scientific">bacterium (Candidatus Gribaldobacteria) CG23_combo_of_CG06-09_8_20_14_all_37_87_8</name>
    <dbReference type="NCBI Taxonomy" id="2014278"/>
    <lineage>
        <taxon>Bacteria</taxon>
        <taxon>Candidatus Gribaldobacteria</taxon>
    </lineage>
</organism>
<dbReference type="CDD" id="cd00082">
    <property type="entry name" value="HisKA"/>
    <property type="match status" value="1"/>
</dbReference>
<evidence type="ECO:0000256" key="8">
    <source>
        <dbReference type="ARBA" id="ARBA00022777"/>
    </source>
</evidence>
<dbReference type="PRINTS" id="PR00344">
    <property type="entry name" value="BCTRLSENSOR"/>
</dbReference>
<keyword evidence="9" id="KW-0067">ATP-binding</keyword>
<dbReference type="CDD" id="cd00075">
    <property type="entry name" value="HATPase"/>
    <property type="match status" value="1"/>
</dbReference>
<dbReference type="PANTHER" id="PTHR43711:SF1">
    <property type="entry name" value="HISTIDINE KINASE 1"/>
    <property type="match status" value="1"/>
</dbReference>
<comment type="catalytic activity">
    <reaction evidence="1">
        <text>ATP + protein L-histidine = ADP + protein N-phospho-L-histidine.</text>
        <dbReference type="EC" id="2.7.13.3"/>
    </reaction>
</comment>
<dbReference type="InterPro" id="IPR003594">
    <property type="entry name" value="HATPase_dom"/>
</dbReference>
<protein>
    <recommendedName>
        <fullName evidence="3">histidine kinase</fullName>
        <ecNumber evidence="3">2.7.13.3</ecNumber>
    </recommendedName>
</protein>
<keyword evidence="7" id="KW-0547">Nucleotide-binding</keyword>
<dbReference type="SMART" id="SM00388">
    <property type="entry name" value="HisKA"/>
    <property type="match status" value="1"/>
</dbReference>
<dbReference type="PROSITE" id="PS50109">
    <property type="entry name" value="HIS_KIN"/>
    <property type="match status" value="1"/>
</dbReference>
<evidence type="ECO:0000256" key="7">
    <source>
        <dbReference type="ARBA" id="ARBA00022741"/>
    </source>
</evidence>
<dbReference type="SUPFAM" id="SSF47384">
    <property type="entry name" value="Homodimeric domain of signal transducing histidine kinase"/>
    <property type="match status" value="1"/>
</dbReference>
<evidence type="ECO:0000256" key="6">
    <source>
        <dbReference type="ARBA" id="ARBA00022679"/>
    </source>
</evidence>
<name>A0A2G9ZH50_9BACT</name>
<dbReference type="InterPro" id="IPR036097">
    <property type="entry name" value="HisK_dim/P_sf"/>
</dbReference>
<dbReference type="Gene3D" id="3.30.565.10">
    <property type="entry name" value="Histidine kinase-like ATPase, C-terminal domain"/>
    <property type="match status" value="1"/>
</dbReference>
<keyword evidence="8" id="KW-0418">Kinase</keyword>
<dbReference type="GO" id="GO:0000155">
    <property type="term" value="F:phosphorelay sensor kinase activity"/>
    <property type="evidence" value="ECO:0007669"/>
    <property type="project" value="InterPro"/>
</dbReference>
<keyword evidence="10" id="KW-0902">Two-component regulatory system</keyword>
<comment type="subcellular location">
    <subcellularLocation>
        <location evidence="2">Cell membrane</location>
    </subcellularLocation>
</comment>
<keyword evidence="11" id="KW-0472">Membrane</keyword>
<keyword evidence="6" id="KW-0808">Transferase</keyword>
<dbReference type="InterPro" id="IPR004358">
    <property type="entry name" value="Sig_transdc_His_kin-like_C"/>
</dbReference>
<dbReference type="PANTHER" id="PTHR43711">
    <property type="entry name" value="TWO-COMPONENT HISTIDINE KINASE"/>
    <property type="match status" value="1"/>
</dbReference>
<keyword evidence="4" id="KW-1003">Cell membrane</keyword>
<dbReference type="EC" id="2.7.13.3" evidence="3"/>
<dbReference type="InterPro" id="IPR050736">
    <property type="entry name" value="Sensor_HK_Regulatory"/>
</dbReference>